<keyword evidence="2" id="KW-0004">4Fe-4S</keyword>
<reference evidence="8 9" key="1">
    <citation type="submission" date="2015-06" db="EMBL/GenBank/DDBJ databases">
        <title>Genome sequencing of Thermotogales isolates from hydrothermal vents.</title>
        <authorList>
            <person name="Haverkamp T.H."/>
            <person name="Kublanov I.V."/>
            <person name="Nesbo C.L."/>
        </authorList>
    </citation>
    <scope>NUCLEOTIDE SEQUENCE [LARGE SCALE GENOMIC DNA]</scope>
    <source>
        <strain evidence="9">ik275mar</strain>
    </source>
</reference>
<dbReference type="NCBIfam" id="TIGR04337">
    <property type="entry name" value="AmmeMemoSam_rS"/>
    <property type="match status" value="1"/>
</dbReference>
<dbReference type="GO" id="GO:0016829">
    <property type="term" value="F:lyase activity"/>
    <property type="evidence" value="ECO:0007669"/>
    <property type="project" value="UniProtKB-KW"/>
</dbReference>
<proteinExistence type="predicted"/>
<dbReference type="PANTHER" id="PTHR30352">
    <property type="entry name" value="PYRUVATE FORMATE-LYASE-ACTIVATING ENZYME"/>
    <property type="match status" value="1"/>
</dbReference>
<evidence type="ECO:0000256" key="5">
    <source>
        <dbReference type="ARBA" id="ARBA00023004"/>
    </source>
</evidence>
<evidence type="ECO:0000256" key="6">
    <source>
        <dbReference type="ARBA" id="ARBA00023014"/>
    </source>
</evidence>
<dbReference type="RefSeq" id="WP_075666116.1">
    <property type="nucleotide sequence ID" value="NZ_LBFC01000021.1"/>
</dbReference>
<keyword evidence="4" id="KW-0479">Metal-binding</keyword>
<evidence type="ECO:0000256" key="1">
    <source>
        <dbReference type="ARBA" id="ARBA00001966"/>
    </source>
</evidence>
<dbReference type="InterPro" id="IPR013785">
    <property type="entry name" value="Aldolase_TIM"/>
</dbReference>
<keyword evidence="8" id="KW-0456">Lyase</keyword>
<dbReference type="CDD" id="cd01335">
    <property type="entry name" value="Radical_SAM"/>
    <property type="match status" value="1"/>
</dbReference>
<keyword evidence="6" id="KW-0411">Iron-sulfur</keyword>
<dbReference type="InterPro" id="IPR034457">
    <property type="entry name" value="Organic_radical-activating"/>
</dbReference>
<dbReference type="InterPro" id="IPR016431">
    <property type="entry name" value="Pyrv-formate_lyase-activ_prd"/>
</dbReference>
<organism evidence="8 9">
    <name type="scientific">Thermosipho affectus</name>
    <dbReference type="NCBI Taxonomy" id="660294"/>
    <lineage>
        <taxon>Bacteria</taxon>
        <taxon>Thermotogati</taxon>
        <taxon>Thermotogota</taxon>
        <taxon>Thermotogae</taxon>
        <taxon>Thermotogales</taxon>
        <taxon>Fervidobacteriaceae</taxon>
        <taxon>Thermosipho</taxon>
    </lineage>
</organism>
<comment type="cofactor">
    <cofactor evidence="1">
        <name>[4Fe-4S] cluster</name>
        <dbReference type="ChEBI" id="CHEBI:49883"/>
    </cofactor>
</comment>
<comment type="caution">
    <text evidence="8">The sequence shown here is derived from an EMBL/GenBank/DDBJ whole genome shotgun (WGS) entry which is preliminary data.</text>
</comment>
<dbReference type="Gene3D" id="3.20.20.70">
    <property type="entry name" value="Aldolase class I"/>
    <property type="match status" value="1"/>
</dbReference>
<feature type="domain" description="Radical SAM core" evidence="7">
    <location>
        <begin position="67"/>
        <end position="275"/>
    </location>
</feature>
<dbReference type="PIRSF" id="PIRSF004869">
    <property type="entry name" value="PflX_prd"/>
    <property type="match status" value="1"/>
</dbReference>
<dbReference type="InterPro" id="IPR027596">
    <property type="entry name" value="AmmeMemoSam_rS"/>
</dbReference>
<evidence type="ECO:0000256" key="3">
    <source>
        <dbReference type="ARBA" id="ARBA00022691"/>
    </source>
</evidence>
<dbReference type="SUPFAM" id="SSF102114">
    <property type="entry name" value="Radical SAM enzymes"/>
    <property type="match status" value="1"/>
</dbReference>
<evidence type="ECO:0000259" key="7">
    <source>
        <dbReference type="PROSITE" id="PS51918"/>
    </source>
</evidence>
<name>A0ABX3IHT2_9BACT</name>
<evidence type="ECO:0000256" key="4">
    <source>
        <dbReference type="ARBA" id="ARBA00022723"/>
    </source>
</evidence>
<keyword evidence="3" id="KW-0949">S-adenosyl-L-methionine</keyword>
<evidence type="ECO:0000313" key="9">
    <source>
        <dbReference type="Proteomes" id="UP000242616"/>
    </source>
</evidence>
<dbReference type="PANTHER" id="PTHR30352:SF5">
    <property type="entry name" value="PYRUVATE FORMATE-LYASE 1-ACTIVATING ENZYME"/>
    <property type="match status" value="1"/>
</dbReference>
<evidence type="ECO:0000313" key="8">
    <source>
        <dbReference type="EMBL" id="ONN26869.1"/>
    </source>
</evidence>
<dbReference type="InterPro" id="IPR058240">
    <property type="entry name" value="rSAM_sf"/>
</dbReference>
<dbReference type="SFLD" id="SFLDG01101">
    <property type="entry name" value="Uncharacterised_Radical_SAM_Su"/>
    <property type="match status" value="1"/>
</dbReference>
<keyword evidence="8" id="KW-0670">Pyruvate</keyword>
<gene>
    <name evidence="8" type="ORF">XJ44_06125</name>
</gene>
<protein>
    <submittedName>
        <fullName evidence="8">Pyruvate-formate lyase</fullName>
    </submittedName>
</protein>
<dbReference type="SFLD" id="SFLDS00029">
    <property type="entry name" value="Radical_SAM"/>
    <property type="match status" value="1"/>
</dbReference>
<dbReference type="Pfam" id="PF04055">
    <property type="entry name" value="Radical_SAM"/>
    <property type="match status" value="1"/>
</dbReference>
<dbReference type="PROSITE" id="PS51918">
    <property type="entry name" value="RADICAL_SAM"/>
    <property type="match status" value="1"/>
</dbReference>
<keyword evidence="9" id="KW-1185">Reference proteome</keyword>
<accession>A0ABX3IHT2</accession>
<dbReference type="EMBL" id="LBFC01000021">
    <property type="protein sequence ID" value="ONN26869.1"/>
    <property type="molecule type" value="Genomic_DNA"/>
</dbReference>
<keyword evidence="5" id="KW-0408">Iron</keyword>
<evidence type="ECO:0000256" key="2">
    <source>
        <dbReference type="ARBA" id="ARBA00022485"/>
    </source>
</evidence>
<dbReference type="Proteomes" id="UP000242616">
    <property type="component" value="Unassembled WGS sequence"/>
</dbReference>
<dbReference type="InterPro" id="IPR007197">
    <property type="entry name" value="rSAM"/>
</dbReference>
<sequence length="326" mass="37240">MKKMATFFDEKDGGIVCELCPRKCFLKDDQMGFCKVRRNEDGILYTMNYGEISAIAMEPIEKKPFFHFRPKDKVFSIGSWGCNFSCGFCQNWEISQVKPAVKTVTPVQIVEMAKNSNSGGIAFTYNEPIVGYEFVLDTSRISHKEGLYNVLVTNGYIELEPLSVLIQNIDAINIDVKGNESFYREIGGDYNHILKVIEFLKSRGIHVEVTTLVIPGKNDNEGDLSKIFEDISKIDRDIPLHLTRYFPAYKYDISPTPIEKLEKLFYIAKEFLNFVYLGNVFDKKFETTFCPECHTELIVRDGYKVEVKNLTEGGICKVCGKKIVKI</sequence>